<accession>A0A6L2K5B4</accession>
<dbReference type="SUPFAM" id="SSF56672">
    <property type="entry name" value="DNA/RNA polymerases"/>
    <property type="match status" value="1"/>
</dbReference>
<dbReference type="PANTHER" id="PTHR24559">
    <property type="entry name" value="TRANSPOSON TY3-I GAG-POL POLYPROTEIN"/>
    <property type="match status" value="1"/>
</dbReference>
<name>A0A6L2K5B4_TANCI</name>
<dbReference type="PANTHER" id="PTHR24559:SF427">
    <property type="entry name" value="RNA-DIRECTED DNA POLYMERASE"/>
    <property type="match status" value="1"/>
</dbReference>
<dbReference type="EMBL" id="BKCJ010001683">
    <property type="protein sequence ID" value="GEU43255.1"/>
    <property type="molecule type" value="Genomic_DNA"/>
</dbReference>
<dbReference type="Gene3D" id="3.10.10.10">
    <property type="entry name" value="HIV Type 1 Reverse Transcriptase, subunit A, domain 1"/>
    <property type="match status" value="1"/>
</dbReference>
<sequence>MLKGFDREDLDALWRLVKEKFSSMVPNVDKEKALWVELKRLFELDADDVLWKLQRYIHYPIIWKLYSNCRVHQVSSTTRRHDMFMLIEKNYPLSNGVITLMLSAKLQVEEDSDMARDLVMIECLLEDQPEIGLSSTKGSGRRLSKIAFRTRYGHYEFQVMPFGLTNAPAVFMDLMNRGIHVDPAKIESIKDWASPKTATEIRLYLGLAGYYRRFIEANFRGQTEAIKPENLKSDDVGRMLIVDSKDLEKLRKEKLEPRVSQIKVFDPPGF</sequence>
<gene>
    <name evidence="1" type="ORF">Tci_015233</name>
</gene>
<dbReference type="InterPro" id="IPR043128">
    <property type="entry name" value="Rev_trsase/Diguanyl_cyclase"/>
</dbReference>
<dbReference type="Gene3D" id="3.30.70.270">
    <property type="match status" value="1"/>
</dbReference>
<reference evidence="1" key="1">
    <citation type="journal article" date="2019" name="Sci. Rep.">
        <title>Draft genome of Tanacetum cinerariifolium, the natural source of mosquito coil.</title>
        <authorList>
            <person name="Yamashiro T."/>
            <person name="Shiraishi A."/>
            <person name="Satake H."/>
            <person name="Nakayama K."/>
        </authorList>
    </citation>
    <scope>NUCLEOTIDE SEQUENCE</scope>
</reference>
<evidence type="ECO:0000313" key="1">
    <source>
        <dbReference type="EMBL" id="GEU43255.1"/>
    </source>
</evidence>
<dbReference type="AlphaFoldDB" id="A0A6L2K5B4"/>
<dbReference type="InterPro" id="IPR053134">
    <property type="entry name" value="RNA-dir_DNA_polymerase"/>
</dbReference>
<proteinExistence type="predicted"/>
<keyword evidence="1" id="KW-0808">Transferase</keyword>
<dbReference type="InterPro" id="IPR043502">
    <property type="entry name" value="DNA/RNA_pol_sf"/>
</dbReference>
<comment type="caution">
    <text evidence="1">The sequence shown here is derived from an EMBL/GenBank/DDBJ whole genome shotgun (WGS) entry which is preliminary data.</text>
</comment>
<dbReference type="GO" id="GO:0003964">
    <property type="term" value="F:RNA-directed DNA polymerase activity"/>
    <property type="evidence" value="ECO:0007669"/>
    <property type="project" value="UniProtKB-KW"/>
</dbReference>
<protein>
    <submittedName>
        <fullName evidence="1">Reverse transcriptase domain-containing protein</fullName>
    </submittedName>
</protein>
<keyword evidence="1" id="KW-0695">RNA-directed DNA polymerase</keyword>
<organism evidence="1">
    <name type="scientific">Tanacetum cinerariifolium</name>
    <name type="common">Dalmatian daisy</name>
    <name type="synonym">Chrysanthemum cinerariifolium</name>
    <dbReference type="NCBI Taxonomy" id="118510"/>
    <lineage>
        <taxon>Eukaryota</taxon>
        <taxon>Viridiplantae</taxon>
        <taxon>Streptophyta</taxon>
        <taxon>Embryophyta</taxon>
        <taxon>Tracheophyta</taxon>
        <taxon>Spermatophyta</taxon>
        <taxon>Magnoliopsida</taxon>
        <taxon>eudicotyledons</taxon>
        <taxon>Gunneridae</taxon>
        <taxon>Pentapetalae</taxon>
        <taxon>asterids</taxon>
        <taxon>campanulids</taxon>
        <taxon>Asterales</taxon>
        <taxon>Asteraceae</taxon>
        <taxon>Asteroideae</taxon>
        <taxon>Anthemideae</taxon>
        <taxon>Anthemidinae</taxon>
        <taxon>Tanacetum</taxon>
    </lineage>
</organism>
<keyword evidence="1" id="KW-0548">Nucleotidyltransferase</keyword>